<dbReference type="AlphaFoldDB" id="A0A5B7DE72"/>
<reference evidence="2 3" key="1">
    <citation type="submission" date="2019-05" db="EMBL/GenBank/DDBJ databases">
        <title>Another draft genome of Portunus trituberculatus and its Hox gene families provides insights of decapod evolution.</title>
        <authorList>
            <person name="Jeong J.-H."/>
            <person name="Song I."/>
            <person name="Kim S."/>
            <person name="Choi T."/>
            <person name="Kim D."/>
            <person name="Ryu S."/>
            <person name="Kim W."/>
        </authorList>
    </citation>
    <scope>NUCLEOTIDE SEQUENCE [LARGE SCALE GENOMIC DNA]</scope>
    <source>
        <tissue evidence="2">Muscle</tissue>
    </source>
</reference>
<dbReference type="EMBL" id="VSRR010000798">
    <property type="protein sequence ID" value="MPC19722.1"/>
    <property type="molecule type" value="Genomic_DNA"/>
</dbReference>
<dbReference type="Proteomes" id="UP000324222">
    <property type="component" value="Unassembled WGS sequence"/>
</dbReference>
<keyword evidence="3" id="KW-1185">Reference proteome</keyword>
<protein>
    <submittedName>
        <fullName evidence="2">Uncharacterized protein</fullName>
    </submittedName>
</protein>
<feature type="transmembrane region" description="Helical" evidence="1">
    <location>
        <begin position="54"/>
        <end position="79"/>
    </location>
</feature>
<keyword evidence="1" id="KW-0472">Membrane</keyword>
<gene>
    <name evidence="2" type="ORF">E2C01_012648</name>
</gene>
<sequence length="80" mass="8603">MQAAGESWADVKLARSTPWRRCGAAPDTASITVNPLGFPAVHSMEYLRETPSRYLLRSACLAFWLAGCGAVLTSALCCVK</sequence>
<organism evidence="2 3">
    <name type="scientific">Portunus trituberculatus</name>
    <name type="common">Swimming crab</name>
    <name type="synonym">Neptunus trituberculatus</name>
    <dbReference type="NCBI Taxonomy" id="210409"/>
    <lineage>
        <taxon>Eukaryota</taxon>
        <taxon>Metazoa</taxon>
        <taxon>Ecdysozoa</taxon>
        <taxon>Arthropoda</taxon>
        <taxon>Crustacea</taxon>
        <taxon>Multicrustacea</taxon>
        <taxon>Malacostraca</taxon>
        <taxon>Eumalacostraca</taxon>
        <taxon>Eucarida</taxon>
        <taxon>Decapoda</taxon>
        <taxon>Pleocyemata</taxon>
        <taxon>Brachyura</taxon>
        <taxon>Eubrachyura</taxon>
        <taxon>Portunoidea</taxon>
        <taxon>Portunidae</taxon>
        <taxon>Portuninae</taxon>
        <taxon>Portunus</taxon>
    </lineage>
</organism>
<keyword evidence="1" id="KW-1133">Transmembrane helix</keyword>
<accession>A0A5B7DE72</accession>
<evidence type="ECO:0000313" key="2">
    <source>
        <dbReference type="EMBL" id="MPC19722.1"/>
    </source>
</evidence>
<evidence type="ECO:0000256" key="1">
    <source>
        <dbReference type="SAM" id="Phobius"/>
    </source>
</evidence>
<proteinExistence type="predicted"/>
<comment type="caution">
    <text evidence="2">The sequence shown here is derived from an EMBL/GenBank/DDBJ whole genome shotgun (WGS) entry which is preliminary data.</text>
</comment>
<evidence type="ECO:0000313" key="3">
    <source>
        <dbReference type="Proteomes" id="UP000324222"/>
    </source>
</evidence>
<keyword evidence="1" id="KW-0812">Transmembrane</keyword>
<name>A0A5B7DE72_PORTR</name>